<comment type="pathway">
    <text evidence="7 9">tRNA modification; N(7)-methylguanine-tRNA biosynthesis.</text>
</comment>
<feature type="binding site" evidence="9">
    <location>
        <position position="111"/>
    </location>
    <ligand>
        <name>S-adenosyl-L-methionine</name>
        <dbReference type="ChEBI" id="CHEBI:59789"/>
    </ligand>
</feature>
<dbReference type="PANTHER" id="PTHR23417:SF14">
    <property type="entry name" value="PENTACOTRIPEPTIDE-REPEAT REGION OF PRORP DOMAIN-CONTAINING PROTEIN"/>
    <property type="match status" value="1"/>
</dbReference>
<name>A0A6C0U3H9_9GAMM</name>
<dbReference type="Pfam" id="PF02390">
    <property type="entry name" value="Methyltransf_4"/>
    <property type="match status" value="1"/>
</dbReference>
<feature type="binding site" evidence="9">
    <location>
        <position position="59"/>
    </location>
    <ligand>
        <name>S-adenosyl-L-methionine</name>
        <dbReference type="ChEBI" id="CHEBI:59789"/>
    </ligand>
</feature>
<accession>A0A6C0U3H9</accession>
<evidence type="ECO:0000256" key="3">
    <source>
        <dbReference type="ARBA" id="ARBA00022603"/>
    </source>
</evidence>
<dbReference type="UniPathway" id="UPA00989"/>
<protein>
    <recommendedName>
        <fullName evidence="9">tRNA (guanine-N(7)-)-methyltransferase</fullName>
        <ecNumber evidence="9">2.1.1.33</ecNumber>
    </recommendedName>
    <alternativeName>
        <fullName evidence="9">tRNA (guanine(46)-N(7))-methyltransferase</fullName>
    </alternativeName>
    <alternativeName>
        <fullName evidence="9">tRNA(m7G46)-methyltransferase</fullName>
    </alternativeName>
</protein>
<dbReference type="EC" id="2.1.1.33" evidence="9"/>
<reference evidence="10 11" key="1">
    <citation type="submission" date="2020-02" db="EMBL/GenBank/DDBJ databases">
        <title>Genome sequencing for Kineobactrum sp. M2.</title>
        <authorList>
            <person name="Park S.-J."/>
        </authorList>
    </citation>
    <scope>NUCLEOTIDE SEQUENCE [LARGE SCALE GENOMIC DNA]</scope>
    <source>
        <strain evidence="10 11">M2</strain>
    </source>
</reference>
<keyword evidence="3 9" id="KW-0489">Methyltransferase</keyword>
<feature type="binding site" evidence="9">
    <location>
        <position position="138"/>
    </location>
    <ligand>
        <name>substrate</name>
    </ligand>
</feature>
<feature type="binding site" evidence="9">
    <location>
        <position position="170"/>
    </location>
    <ligand>
        <name>substrate</name>
    </ligand>
</feature>
<dbReference type="InterPro" id="IPR003358">
    <property type="entry name" value="tRNA_(Gua-N-7)_MeTrfase_Trmb"/>
</dbReference>
<dbReference type="PROSITE" id="PS51625">
    <property type="entry name" value="SAM_MT_TRMB"/>
    <property type="match status" value="1"/>
</dbReference>
<comment type="catalytic activity">
    <reaction evidence="1 9">
        <text>guanosine(46) in tRNA + S-adenosyl-L-methionine = N(7)-methylguanosine(46) in tRNA + S-adenosyl-L-homocysteine</text>
        <dbReference type="Rhea" id="RHEA:42708"/>
        <dbReference type="Rhea" id="RHEA-COMP:10188"/>
        <dbReference type="Rhea" id="RHEA-COMP:10189"/>
        <dbReference type="ChEBI" id="CHEBI:57856"/>
        <dbReference type="ChEBI" id="CHEBI:59789"/>
        <dbReference type="ChEBI" id="CHEBI:74269"/>
        <dbReference type="ChEBI" id="CHEBI:74480"/>
        <dbReference type="EC" id="2.1.1.33"/>
    </reaction>
</comment>
<dbReference type="EMBL" id="CP048711">
    <property type="protein sequence ID" value="QIB65537.1"/>
    <property type="molecule type" value="Genomic_DNA"/>
</dbReference>
<dbReference type="PANTHER" id="PTHR23417">
    <property type="entry name" value="3-DEOXY-D-MANNO-OCTULOSONIC-ACID TRANSFERASE/TRNA GUANINE-N 7 - -METHYLTRANSFERASE"/>
    <property type="match status" value="1"/>
</dbReference>
<feature type="binding site" evidence="9">
    <location>
        <begin position="207"/>
        <end position="210"/>
    </location>
    <ligand>
        <name>substrate</name>
    </ligand>
</feature>
<evidence type="ECO:0000256" key="7">
    <source>
        <dbReference type="ARBA" id="ARBA00060552"/>
    </source>
</evidence>
<dbReference type="GO" id="GO:0008176">
    <property type="term" value="F:tRNA (guanine(46)-N7)-methyltransferase activity"/>
    <property type="evidence" value="ECO:0007669"/>
    <property type="project" value="UniProtKB-UniRule"/>
</dbReference>
<comment type="function">
    <text evidence="2 9">Catalyzes the formation of N(7)-methylguanine at position 46 (m7G46) in tRNA.</text>
</comment>
<feature type="binding site" evidence="9">
    <location>
        <position position="134"/>
    </location>
    <ligand>
        <name>S-adenosyl-L-methionine</name>
        <dbReference type="ChEBI" id="CHEBI:59789"/>
    </ligand>
</feature>
<sequence>MTDGGARRPIRSYVLRAGRMTPAQQRGFDENWQRWGLLHSDGMPNFAAVFGREAPRVLEIGFGMGQSLVAMAAAAPERDFIGIEVHRPGVGKLLHSMAEAGIDNIRVYCHDAVEVLRDCIPEASLDTIQIFFPDPWHKARHHKRRLIQPAFTDRLRHHLKPGGILHLATDWEDYARQMLEVLSATPQLVNTAGAGNYAPRPEQRPLTKFELRGERLGHGVWDLVFRHEPPGRQSGA</sequence>
<dbReference type="InterPro" id="IPR029063">
    <property type="entry name" value="SAM-dependent_MTases_sf"/>
</dbReference>
<dbReference type="Proteomes" id="UP000477680">
    <property type="component" value="Chromosome"/>
</dbReference>
<evidence type="ECO:0000313" key="10">
    <source>
        <dbReference type="EMBL" id="QIB65537.1"/>
    </source>
</evidence>
<evidence type="ECO:0000256" key="2">
    <source>
        <dbReference type="ARBA" id="ARBA00003015"/>
    </source>
</evidence>
<dbReference type="KEGG" id="kim:G3T16_09090"/>
<comment type="similarity">
    <text evidence="8 9">Belongs to the class I-like SAM-binding methyltransferase superfamily. TrmB family.</text>
</comment>
<dbReference type="HAMAP" id="MF_01057">
    <property type="entry name" value="tRNA_methyltr_TrmB"/>
    <property type="match status" value="1"/>
</dbReference>
<dbReference type="GO" id="GO:0043527">
    <property type="term" value="C:tRNA methyltransferase complex"/>
    <property type="evidence" value="ECO:0007669"/>
    <property type="project" value="TreeGrafter"/>
</dbReference>
<dbReference type="CDD" id="cd02440">
    <property type="entry name" value="AdoMet_MTases"/>
    <property type="match status" value="1"/>
</dbReference>
<organism evidence="10 11">
    <name type="scientific">Kineobactrum salinum</name>
    <dbReference type="NCBI Taxonomy" id="2708301"/>
    <lineage>
        <taxon>Bacteria</taxon>
        <taxon>Pseudomonadati</taxon>
        <taxon>Pseudomonadota</taxon>
        <taxon>Gammaproteobacteria</taxon>
        <taxon>Cellvibrionales</taxon>
        <taxon>Halieaceae</taxon>
        <taxon>Kineobactrum</taxon>
    </lineage>
</organism>
<evidence type="ECO:0000313" key="11">
    <source>
        <dbReference type="Proteomes" id="UP000477680"/>
    </source>
</evidence>
<evidence type="ECO:0000256" key="4">
    <source>
        <dbReference type="ARBA" id="ARBA00022679"/>
    </source>
</evidence>
<keyword evidence="5 9" id="KW-0949">S-adenosyl-L-methionine</keyword>
<keyword evidence="11" id="KW-1185">Reference proteome</keyword>
<dbReference type="FunFam" id="3.40.50.150:FF:000035">
    <property type="entry name" value="tRNA (guanine-N(7)-)-methyltransferase"/>
    <property type="match status" value="1"/>
</dbReference>
<dbReference type="RefSeq" id="WP_163494820.1">
    <property type="nucleotide sequence ID" value="NZ_CP048711.1"/>
</dbReference>
<gene>
    <name evidence="9 10" type="primary">trmB</name>
    <name evidence="10" type="ORF">G3T16_09090</name>
</gene>
<proteinExistence type="inferred from homology"/>
<keyword evidence="6 9" id="KW-0819">tRNA processing</keyword>
<dbReference type="AlphaFoldDB" id="A0A6C0U3H9"/>
<evidence type="ECO:0000256" key="6">
    <source>
        <dbReference type="ARBA" id="ARBA00022694"/>
    </source>
</evidence>
<keyword evidence="4 9" id="KW-0808">Transferase</keyword>
<dbReference type="SUPFAM" id="SSF53335">
    <property type="entry name" value="S-adenosyl-L-methionine-dependent methyltransferases"/>
    <property type="match status" value="1"/>
</dbReference>
<evidence type="ECO:0000256" key="1">
    <source>
        <dbReference type="ARBA" id="ARBA00000142"/>
    </source>
</evidence>
<evidence type="ECO:0000256" key="5">
    <source>
        <dbReference type="ARBA" id="ARBA00022691"/>
    </source>
</evidence>
<dbReference type="InterPro" id="IPR055361">
    <property type="entry name" value="tRNA_methyltr_TrmB_bact"/>
</dbReference>
<evidence type="ECO:0000256" key="8">
    <source>
        <dbReference type="ARBA" id="ARBA00060767"/>
    </source>
</evidence>
<comment type="caution">
    <text evidence="9">Lacks conserved residue(s) required for the propagation of feature annotation.</text>
</comment>
<dbReference type="Gene3D" id="3.40.50.150">
    <property type="entry name" value="Vaccinia Virus protein VP39"/>
    <property type="match status" value="1"/>
</dbReference>
<feature type="binding site" evidence="9">
    <location>
        <position position="84"/>
    </location>
    <ligand>
        <name>S-adenosyl-L-methionine</name>
        <dbReference type="ChEBI" id="CHEBI:59789"/>
    </ligand>
</feature>
<evidence type="ECO:0000256" key="9">
    <source>
        <dbReference type="HAMAP-Rule" id="MF_01057"/>
    </source>
</evidence>
<dbReference type="NCBIfam" id="TIGR00091">
    <property type="entry name" value="tRNA (guanosine(46)-N7)-methyltransferase TrmB"/>
    <property type="match status" value="1"/>
</dbReference>